<sequence length="1579" mass="180311">MEDRALGGGQQSKSMYAKPRPRRVSGGPSASIKETVSAPKTKTTTYSFAIEGDDGGIEMRHACRNIHAALSLRDKYKTSDKGQREPNEKLTPPVTLQLDDGVFVFTDQRTAIVPWEQFYDDVIQMMKVIQNPQCYATCKYRLQVLEEKFNMYKIANAELEEGLDRYRRGGGVFADSTKVDNNVYLSSSVNAMILLGHIQATYDREADVVVRYVGDRKEPQTLRRMFEVSDLQDPSQLTVEGLGLHPSTDRRLLRFDVLDPDMNRAGKGCADILRLFLTRKNLRKGEYFAEAVRPVLSRSENRNKYVECSEMVMELLGTSEDDWDTLAKWFAENQLHFPNTNRWIVALPRQAIRRESFTEKPEGVFEFHQKHIENIFLPLFAATLAPEDPKNVDIAQFLLQVGAIMIVSDEEVRESDFTRKRRKPGEVPWTENVCDLYFAYYVWANLASLNAFRRRKGLNVIQFRAVAGQRSTQLDSLVYSYLLADSISQGLLLQEQHVLQYLYGIQKIGVCMSPIGQNALQIPYMDNPFPTFFRRGLMLSLCTDHPLYFHHSQDALVEEYATCTKFYKLAPVDMCELAHNSVMISSFSEQSKSQWLGESYIHEGTKGNSIEFSNVPTSRLELRAESWATEVQIILKAIGESHPTQDAPLISSKLPYVVTDPHVQFPRIVFSGPFERDTQHSQVAQLLHKALEMRKLYVWGAKSVNRTSIGALLFHQHDQIENAFKRNDTFDEDEWKFKTVEGIVVPHEVHQIPRLPKEMFRFEEFRIHVQELRNSCENIHVKNFAIRRLNLLEHKFRLHLAVNHSIEAGSTAEKASQNRDFYQATKVDTNVRMENGMTARHLLSFIISKANNNGDDIVSQEKGKEPQTLRQLLHELRISPNFLTVDDLNVQVDATTANGSEQQFTPAARDPLLTLLLKTDNQMKGRYFAELTKLTFENFKRDKFTFAENRLPVYGANRNEWPLLSDWFDTHGMASVNNQWMVQIPRIYGFLRRNGKVNSFAEYIENIFTPLWNVSLHPSENPRLFHFVNHISGFDCIENEQRVDVPLSMALRPPQEWTSEEEPPYNYYLYYIWANVFSLNEFRQRRNFTTFSFRPSCGETGSMEHLIGGFLLTNAINYGVRLKDEPVLQYLFYLSQIGVAVSPLSNNTKVLDFLDNPFPTFFRRGLNVSLSTEAPLQHHYTQEPLLEEYSIASKVWKLSPNDMCEIARNSVLQSGFDTRFKQERLGEFFFLSSSRSNDATRTHLSDVRVAYRYDTYHTELSLLEHVSGLRFERAMSTSDEESKKALEWQEAKRKQVETSLGGIIDSHQDEADIQKLNSQRSLMVRQMEDLRKNLQDLQRQNKQLAEKLAEETSKDQAAQQLRRQADADRVNAVSEAEARRHRQLENFEDKPFEQSESDESSDEEAVAPAESQLEETRVGGNLLDVHATSMAGSEHEDGKSSSGTSWRTQDPMTASARRTNKVYNRTAALVGASEDFFTNTSTSPLVILPTISTGGQESGMLTPTPPPRTGVTASVATTSDDALSEFLKRSHAELDRMATGRRQSAASQGRQVRVMSASETAFVSPRDSKFAGSRSSSAR</sequence>
<dbReference type="OMA" id="SHNRDFY"/>
<name>A0A0S4J2U9_BODSA</name>
<dbReference type="VEuPathDB" id="TriTrypDB:BSAL_05535"/>
<keyword evidence="4" id="KW-1185">Reference proteome</keyword>
<dbReference type="InterPro" id="IPR032466">
    <property type="entry name" value="Metal_Hydrolase"/>
</dbReference>
<dbReference type="PANTHER" id="PTHR11359">
    <property type="entry name" value="AMP DEAMINASE"/>
    <property type="match status" value="1"/>
</dbReference>
<dbReference type="Gene3D" id="4.10.800.20">
    <property type="match status" value="2"/>
</dbReference>
<feature type="region of interest" description="Disordered" evidence="2">
    <location>
        <begin position="1537"/>
        <end position="1579"/>
    </location>
</feature>
<dbReference type="Pfam" id="PF19326">
    <property type="entry name" value="AMP_deaminase"/>
    <property type="match status" value="2"/>
</dbReference>
<feature type="region of interest" description="Disordered" evidence="2">
    <location>
        <begin position="1"/>
        <end position="38"/>
    </location>
</feature>
<dbReference type="FunFam" id="4.10.800.20:FF:000003">
    <property type="entry name" value="Putative adenosine monophosphate deaminase"/>
    <property type="match status" value="1"/>
</dbReference>
<organism evidence="3 4">
    <name type="scientific">Bodo saltans</name>
    <name type="common">Flagellated protozoan</name>
    <dbReference type="NCBI Taxonomy" id="75058"/>
    <lineage>
        <taxon>Eukaryota</taxon>
        <taxon>Discoba</taxon>
        <taxon>Euglenozoa</taxon>
        <taxon>Kinetoplastea</taxon>
        <taxon>Metakinetoplastina</taxon>
        <taxon>Eubodonida</taxon>
        <taxon>Bodonidae</taxon>
        <taxon>Bodo</taxon>
    </lineage>
</organism>
<feature type="region of interest" description="Disordered" evidence="2">
    <location>
        <begin position="1350"/>
        <end position="1418"/>
    </location>
</feature>
<protein>
    <submittedName>
        <fullName evidence="3">AMP deaminase, putative</fullName>
    </submittedName>
</protein>
<feature type="compositionally biased region" description="Gly residues" evidence="2">
    <location>
        <begin position="1"/>
        <end position="10"/>
    </location>
</feature>
<feature type="compositionally biased region" description="Basic and acidic residues" evidence="2">
    <location>
        <begin position="1383"/>
        <end position="1393"/>
    </location>
</feature>
<feature type="compositionally biased region" description="Acidic residues" evidence="2">
    <location>
        <begin position="1395"/>
        <end position="1405"/>
    </location>
</feature>
<dbReference type="InterPro" id="IPR006329">
    <property type="entry name" value="AMPD"/>
</dbReference>
<dbReference type="GO" id="GO:0032264">
    <property type="term" value="P:IMP salvage"/>
    <property type="evidence" value="ECO:0007669"/>
    <property type="project" value="InterPro"/>
</dbReference>
<evidence type="ECO:0000256" key="1">
    <source>
        <dbReference type="ARBA" id="ARBA00006676"/>
    </source>
</evidence>
<feature type="compositionally biased region" description="Polar residues" evidence="2">
    <location>
        <begin position="1440"/>
        <end position="1452"/>
    </location>
</feature>
<dbReference type="SUPFAM" id="SSF51556">
    <property type="entry name" value="Metallo-dependent hydrolases"/>
    <property type="match status" value="2"/>
</dbReference>
<evidence type="ECO:0000313" key="4">
    <source>
        <dbReference type="Proteomes" id="UP000051952"/>
    </source>
</evidence>
<dbReference type="EMBL" id="CYKH01000903">
    <property type="protein sequence ID" value="CUG61656.1"/>
    <property type="molecule type" value="Genomic_DNA"/>
</dbReference>
<dbReference type="OrthoDB" id="1723809at2759"/>
<gene>
    <name evidence="3" type="ORF">BSAL_05535</name>
</gene>
<feature type="region of interest" description="Disordered" evidence="2">
    <location>
        <begin position="1430"/>
        <end position="1459"/>
    </location>
</feature>
<comment type="similarity">
    <text evidence="1">Belongs to the metallo-dependent hydrolases superfamily. Adenosine and AMP deaminases family.</text>
</comment>
<dbReference type="Gene3D" id="3.20.20.140">
    <property type="entry name" value="Metal-dependent hydrolases"/>
    <property type="match status" value="2"/>
</dbReference>
<dbReference type="GO" id="GO:0003876">
    <property type="term" value="F:AMP deaminase activity"/>
    <property type="evidence" value="ECO:0007669"/>
    <property type="project" value="InterPro"/>
</dbReference>
<dbReference type="GO" id="GO:0005829">
    <property type="term" value="C:cytosol"/>
    <property type="evidence" value="ECO:0007669"/>
    <property type="project" value="TreeGrafter"/>
</dbReference>
<accession>A0A0S4J2U9</accession>
<reference evidence="4" key="1">
    <citation type="submission" date="2015-09" db="EMBL/GenBank/DDBJ databases">
        <authorList>
            <consortium name="Pathogen Informatics"/>
        </authorList>
    </citation>
    <scope>NUCLEOTIDE SEQUENCE [LARGE SCALE GENOMIC DNA]</scope>
    <source>
        <strain evidence="4">Lake Konstanz</strain>
    </source>
</reference>
<dbReference type="Proteomes" id="UP000051952">
    <property type="component" value="Unassembled WGS sequence"/>
</dbReference>
<feature type="compositionally biased region" description="Polar residues" evidence="2">
    <location>
        <begin position="1541"/>
        <end position="1550"/>
    </location>
</feature>
<evidence type="ECO:0000313" key="3">
    <source>
        <dbReference type="EMBL" id="CUG61656.1"/>
    </source>
</evidence>
<dbReference type="PANTHER" id="PTHR11359:SF5">
    <property type="entry name" value="MONOPHOSPHATE DEAMINASE, PUTATIVE-RELATED"/>
    <property type="match status" value="1"/>
</dbReference>
<dbReference type="FunFam" id="3.20.20.140:FF:000035">
    <property type="entry name" value="Probable amp deaminase"/>
    <property type="match status" value="1"/>
</dbReference>
<proteinExistence type="inferred from homology"/>
<dbReference type="GO" id="GO:0046033">
    <property type="term" value="P:AMP metabolic process"/>
    <property type="evidence" value="ECO:0007669"/>
    <property type="project" value="TreeGrafter"/>
</dbReference>
<evidence type="ECO:0000256" key="2">
    <source>
        <dbReference type="SAM" id="MobiDB-lite"/>
    </source>
</evidence>